<evidence type="ECO:0000256" key="8">
    <source>
        <dbReference type="SAM" id="MobiDB-lite"/>
    </source>
</evidence>
<dbReference type="SUPFAM" id="SSF55205">
    <property type="entry name" value="EPT/RTPC-like"/>
    <property type="match status" value="1"/>
</dbReference>
<comment type="pathway">
    <text evidence="1">Metabolic intermediate biosynthesis; chorismate biosynthesis; chorismate from D-erythrose 4-phosphate and phosphoenolpyruvate: step 6/7.</text>
</comment>
<keyword evidence="5 7" id="KW-0057">Aromatic amino acid biosynthesis</keyword>
<feature type="binding site" evidence="7">
    <location>
        <position position="22"/>
    </location>
    <ligand>
        <name>3-phosphoshikimate</name>
        <dbReference type="ChEBI" id="CHEBI:145989"/>
    </ligand>
</feature>
<keyword evidence="3 7" id="KW-0028">Amino-acid biosynthesis</keyword>
<comment type="caution">
    <text evidence="7">Lacks conserved residue(s) required for the propagation of feature annotation.</text>
</comment>
<dbReference type="HAMAP" id="MF_00210">
    <property type="entry name" value="EPSP_synth"/>
    <property type="match status" value="1"/>
</dbReference>
<dbReference type="GO" id="GO:0009423">
    <property type="term" value="P:chorismate biosynthetic process"/>
    <property type="evidence" value="ECO:0007669"/>
    <property type="project" value="UniProtKB-UniRule"/>
</dbReference>
<dbReference type="UniPathway" id="UPA00053">
    <property type="reaction ID" value="UER00089"/>
</dbReference>
<gene>
    <name evidence="7" type="primary">aroA</name>
    <name evidence="10" type="ORF">BK007_09115</name>
</gene>
<proteinExistence type="inferred from homology"/>
<evidence type="ECO:0000256" key="4">
    <source>
        <dbReference type="ARBA" id="ARBA00022679"/>
    </source>
</evidence>
<protein>
    <recommendedName>
        <fullName evidence="7">3-phosphoshikimate 1-carboxyvinyltransferase</fullName>
        <ecNumber evidence="7">2.5.1.19</ecNumber>
    </recommendedName>
    <alternativeName>
        <fullName evidence="7">5-enolpyruvylshikimate-3-phosphate synthase</fullName>
        <shortName evidence="7">EPSP synthase</shortName>
        <shortName evidence="7">EPSPS</shortName>
    </alternativeName>
</protein>
<dbReference type="Pfam" id="PF00275">
    <property type="entry name" value="EPSP_synthase"/>
    <property type="match status" value="1"/>
</dbReference>
<dbReference type="PIRSF" id="PIRSF000505">
    <property type="entry name" value="EPSPS"/>
    <property type="match status" value="1"/>
</dbReference>
<keyword evidence="7" id="KW-0963">Cytoplasm</keyword>
<feature type="compositionally biased region" description="Basic and acidic residues" evidence="8">
    <location>
        <begin position="293"/>
        <end position="316"/>
    </location>
</feature>
<dbReference type="Gene3D" id="3.65.10.10">
    <property type="entry name" value="Enolpyruvate transferase domain"/>
    <property type="match status" value="2"/>
</dbReference>
<feature type="active site" description="Proton acceptor" evidence="7">
    <location>
        <position position="343"/>
    </location>
</feature>
<feature type="binding site" evidence="7">
    <location>
        <position position="370"/>
    </location>
    <ligand>
        <name>3-phosphoshikimate</name>
        <dbReference type="ChEBI" id="CHEBI:145989"/>
    </ligand>
</feature>
<dbReference type="InterPro" id="IPR006264">
    <property type="entry name" value="EPSP_synthase"/>
</dbReference>
<evidence type="ECO:0000259" key="9">
    <source>
        <dbReference type="Pfam" id="PF00275"/>
    </source>
</evidence>
<feature type="binding site" evidence="7">
    <location>
        <position position="92"/>
    </location>
    <ligand>
        <name>phosphoenolpyruvate</name>
        <dbReference type="ChEBI" id="CHEBI:58702"/>
    </ligand>
</feature>
<evidence type="ECO:0000256" key="1">
    <source>
        <dbReference type="ARBA" id="ARBA00004811"/>
    </source>
</evidence>
<organism evidence="10 11">
    <name type="scientific">Methanobacterium subterraneum</name>
    <dbReference type="NCBI Taxonomy" id="59277"/>
    <lineage>
        <taxon>Archaea</taxon>
        <taxon>Methanobacteriati</taxon>
        <taxon>Methanobacteriota</taxon>
        <taxon>Methanomada group</taxon>
        <taxon>Methanobacteria</taxon>
        <taxon>Methanobacteriales</taxon>
        <taxon>Methanobacteriaceae</taxon>
        <taxon>Methanobacterium</taxon>
    </lineage>
</organism>
<feature type="domain" description="Enolpyruvate transferase" evidence="9">
    <location>
        <begin position="6"/>
        <end position="448"/>
    </location>
</feature>
<sequence length="458" mass="49367">MELKVEQASEIKGTVKTPPSKSYTHRALMVACLAEGESRLQDPLYSADTMATLEACQALGCEVEVEDDHCIVQGTGGDLETPGDVLDLKNSGTTLRFLTTMTSLTPGCTVLTGDNSLRGRPMQDLLDSLSMLGVKAYSTRNNGLTPMVITSGFPGGKSEIKGDVSSQYISSILLSAPYAQNPVDLQVIGDFKSRPYVEMTLDIMDKFGVYCQQRPGNQFHLEKQTYQARDYTIEGDYSSASYLLGAAAILEGEITVQNLFKGSKQGDKIIVDILEDMGANLIVKEDQVTVKGTLEPDKSTKSSNDKSSRSGIDDSTKSSNVTGDLLFTSNLQGIKVNLENSPDLLPTVAALAAVSQGTSHIMGVEHARYKETDRVHTMALELTKLGVQLKEEPDGLIIRGGAHGGEVESHNDHRLVMALTLVGLLTGDMRIKNASAHQVSFPNFPQVMMGLGCPVEII</sequence>
<feature type="binding site" evidence="7">
    <location>
        <position position="343"/>
    </location>
    <ligand>
        <name>3-phosphoshikimate</name>
        <dbReference type="ChEBI" id="CHEBI:145989"/>
    </ligand>
</feature>
<evidence type="ECO:0000256" key="7">
    <source>
        <dbReference type="HAMAP-Rule" id="MF_00210"/>
    </source>
</evidence>
<evidence type="ECO:0000256" key="5">
    <source>
        <dbReference type="ARBA" id="ARBA00023141"/>
    </source>
</evidence>
<comment type="function">
    <text evidence="7">Catalyzes the transfer of the enolpyruvyl moiety of phosphoenolpyruvate (PEP) to the 5-hydroxyl of shikimate-3-phosphate (S3P) to produce enolpyruvyl shikimate-3-phosphate and inorganic phosphate.</text>
</comment>
<dbReference type="Proteomes" id="UP000232806">
    <property type="component" value="Chromosome"/>
</dbReference>
<dbReference type="PANTHER" id="PTHR21090">
    <property type="entry name" value="AROM/DEHYDROQUINATE SYNTHASE"/>
    <property type="match status" value="1"/>
</dbReference>
<dbReference type="RefSeq" id="WP_100906124.1">
    <property type="nucleotide sequence ID" value="NZ_CP017766.1"/>
</dbReference>
<feature type="binding site" evidence="7">
    <location>
        <position position="167"/>
    </location>
    <ligand>
        <name>3-phosphoshikimate</name>
        <dbReference type="ChEBI" id="CHEBI:145989"/>
    </ligand>
</feature>
<feature type="binding site" evidence="7">
    <location>
        <position position="165"/>
    </location>
    <ligand>
        <name>3-phosphoshikimate</name>
        <dbReference type="ChEBI" id="CHEBI:145989"/>
    </ligand>
</feature>
<dbReference type="GO" id="GO:0008652">
    <property type="term" value="P:amino acid biosynthetic process"/>
    <property type="evidence" value="ECO:0007669"/>
    <property type="project" value="UniProtKB-KW"/>
</dbReference>
<feature type="binding site" evidence="7">
    <location>
        <position position="374"/>
    </location>
    <ligand>
        <name>phosphoenolpyruvate</name>
        <dbReference type="ChEBI" id="CHEBI:58702"/>
    </ligand>
</feature>
<dbReference type="OrthoDB" id="43788at2157"/>
<feature type="region of interest" description="Disordered" evidence="8">
    <location>
        <begin position="293"/>
        <end position="317"/>
    </location>
</feature>
<feature type="binding site" evidence="7">
    <location>
        <position position="21"/>
    </location>
    <ligand>
        <name>phosphoenolpyruvate</name>
        <dbReference type="ChEBI" id="CHEBI:58702"/>
    </ligand>
</feature>
<dbReference type="PROSITE" id="PS00885">
    <property type="entry name" value="EPSP_SYNTHASE_2"/>
    <property type="match status" value="1"/>
</dbReference>
<dbReference type="InterPro" id="IPR001986">
    <property type="entry name" value="Enolpyruvate_Tfrase_dom"/>
</dbReference>
<name>A0A2H4VDI0_9EURY</name>
<dbReference type="InterPro" id="IPR036968">
    <property type="entry name" value="Enolpyruvate_Tfrase_sf"/>
</dbReference>
<accession>A0A2H4VDI0</accession>
<evidence type="ECO:0000313" key="10">
    <source>
        <dbReference type="EMBL" id="AUB56149.1"/>
    </source>
</evidence>
<feature type="binding site" evidence="7">
    <location>
        <position position="193"/>
    </location>
    <ligand>
        <name>3-phosphoshikimate</name>
        <dbReference type="ChEBI" id="CHEBI:145989"/>
    </ligand>
</feature>
<evidence type="ECO:0000313" key="11">
    <source>
        <dbReference type="Proteomes" id="UP000232806"/>
    </source>
</evidence>
<dbReference type="InterPro" id="IPR023193">
    <property type="entry name" value="EPSP_synthase_CS"/>
</dbReference>
<comment type="subunit">
    <text evidence="7">Monomer.</text>
</comment>
<dbReference type="CDD" id="cd01556">
    <property type="entry name" value="EPSP_synthase"/>
    <property type="match status" value="1"/>
</dbReference>
<dbReference type="GO" id="GO:0005737">
    <property type="term" value="C:cytoplasm"/>
    <property type="evidence" value="ECO:0007669"/>
    <property type="project" value="UniProtKB-SubCell"/>
</dbReference>
<comment type="catalytic activity">
    <reaction evidence="6">
        <text>3-phosphoshikimate + phosphoenolpyruvate = 5-O-(1-carboxyvinyl)-3-phosphoshikimate + phosphate</text>
        <dbReference type="Rhea" id="RHEA:21256"/>
        <dbReference type="ChEBI" id="CHEBI:43474"/>
        <dbReference type="ChEBI" id="CHEBI:57701"/>
        <dbReference type="ChEBI" id="CHEBI:58702"/>
        <dbReference type="ChEBI" id="CHEBI:145989"/>
        <dbReference type="EC" id="2.5.1.19"/>
    </reaction>
    <physiologicalReaction direction="left-to-right" evidence="6">
        <dbReference type="Rhea" id="RHEA:21257"/>
    </physiologicalReaction>
</comment>
<dbReference type="PANTHER" id="PTHR21090:SF5">
    <property type="entry name" value="PENTAFUNCTIONAL AROM POLYPEPTIDE"/>
    <property type="match status" value="1"/>
</dbReference>
<reference evidence="10 11" key="1">
    <citation type="submission" date="2016-10" db="EMBL/GenBank/DDBJ databases">
        <title>Comparative genomics between deep and shallow subseafloor isolates.</title>
        <authorList>
            <person name="Ishii S."/>
            <person name="Miller J.R."/>
            <person name="Sutton G."/>
            <person name="Suzuki S."/>
            <person name="Methe B."/>
            <person name="Inagaki F."/>
            <person name="Imachi H."/>
        </authorList>
    </citation>
    <scope>NUCLEOTIDE SEQUENCE [LARGE SCALE GENOMIC DNA]</scope>
    <source>
        <strain evidence="10 11">MO-MB1</strain>
    </source>
</reference>
<dbReference type="AlphaFoldDB" id="A0A2H4VDI0"/>
<evidence type="ECO:0000256" key="6">
    <source>
        <dbReference type="ARBA" id="ARBA00044633"/>
    </source>
</evidence>
<keyword evidence="4 7" id="KW-0808">Transferase</keyword>
<dbReference type="EC" id="2.5.1.19" evidence="7"/>
<evidence type="ECO:0000256" key="3">
    <source>
        <dbReference type="ARBA" id="ARBA00022605"/>
    </source>
</evidence>
<feature type="binding site" evidence="7">
    <location>
        <position position="26"/>
    </location>
    <ligand>
        <name>3-phosphoshikimate</name>
        <dbReference type="ChEBI" id="CHEBI:145989"/>
    </ligand>
</feature>
<dbReference type="PROSITE" id="PS00104">
    <property type="entry name" value="EPSP_SYNTHASE_1"/>
    <property type="match status" value="1"/>
</dbReference>
<dbReference type="GeneID" id="35121758"/>
<dbReference type="GO" id="GO:0009073">
    <property type="term" value="P:aromatic amino acid family biosynthetic process"/>
    <property type="evidence" value="ECO:0007669"/>
    <property type="project" value="UniProtKB-KW"/>
</dbReference>
<evidence type="ECO:0000256" key="2">
    <source>
        <dbReference type="ARBA" id="ARBA00009948"/>
    </source>
</evidence>
<feature type="binding site" evidence="7">
    <location>
        <position position="166"/>
    </location>
    <ligand>
        <name>3-phosphoshikimate</name>
        <dbReference type="ChEBI" id="CHEBI:145989"/>
    </ligand>
</feature>
<feature type="binding site" evidence="7">
    <location>
        <position position="21"/>
    </location>
    <ligand>
        <name>3-phosphoshikimate</name>
        <dbReference type="ChEBI" id="CHEBI:145989"/>
    </ligand>
</feature>
<dbReference type="NCBIfam" id="TIGR01356">
    <property type="entry name" value="aroA"/>
    <property type="match status" value="1"/>
</dbReference>
<feature type="binding site" evidence="7">
    <location>
        <position position="167"/>
    </location>
    <ligand>
        <name>phosphoenolpyruvate</name>
        <dbReference type="ChEBI" id="CHEBI:58702"/>
    </ligand>
</feature>
<comment type="subcellular location">
    <subcellularLocation>
        <location evidence="7">Cytoplasm</location>
    </subcellularLocation>
</comment>
<dbReference type="EMBL" id="CP017766">
    <property type="protein sequence ID" value="AUB56149.1"/>
    <property type="molecule type" value="Genomic_DNA"/>
</dbReference>
<dbReference type="GO" id="GO:0003866">
    <property type="term" value="F:3-phosphoshikimate 1-carboxyvinyltransferase activity"/>
    <property type="evidence" value="ECO:0007669"/>
    <property type="project" value="UniProtKB-UniRule"/>
</dbReference>
<comment type="similarity">
    <text evidence="2 7">Belongs to the EPSP synthase family.</text>
</comment>
<feature type="binding site" evidence="7">
    <location>
        <position position="120"/>
    </location>
    <ligand>
        <name>phosphoenolpyruvate</name>
        <dbReference type="ChEBI" id="CHEBI:58702"/>
    </ligand>
</feature>
<dbReference type="InterPro" id="IPR013792">
    <property type="entry name" value="RNA3'P_cycl/enolpyr_Trfase_a/b"/>
</dbReference>
<feature type="binding site" evidence="7">
    <location>
        <position position="414"/>
    </location>
    <ligand>
        <name>phosphoenolpyruvate</name>
        <dbReference type="ChEBI" id="CHEBI:58702"/>
    </ligand>
</feature>